<evidence type="ECO:0000256" key="5">
    <source>
        <dbReference type="ARBA" id="ARBA00022023"/>
    </source>
</evidence>
<dbReference type="EMBL" id="PKJT01000002">
    <property type="protein sequence ID" value="PKZ82989.1"/>
    <property type="molecule type" value="Genomic_DNA"/>
</dbReference>
<dbReference type="GO" id="GO:0051539">
    <property type="term" value="F:4 iron, 4 sulfur cluster binding"/>
    <property type="evidence" value="ECO:0007669"/>
    <property type="project" value="UniProtKB-KW"/>
</dbReference>
<dbReference type="GO" id="GO:0034039">
    <property type="term" value="F:8-oxo-7,8-dihydroguanine DNA N-glycosylase activity"/>
    <property type="evidence" value="ECO:0007669"/>
    <property type="project" value="TreeGrafter"/>
</dbReference>
<evidence type="ECO:0000256" key="11">
    <source>
        <dbReference type="ARBA" id="ARBA00023014"/>
    </source>
</evidence>
<evidence type="ECO:0000256" key="4">
    <source>
        <dbReference type="ARBA" id="ARBA00012045"/>
    </source>
</evidence>
<name>A0AAX0VML8_MICLU</name>
<dbReference type="InterPro" id="IPR003651">
    <property type="entry name" value="Endonuclease3_FeS-loop_motif"/>
</dbReference>
<dbReference type="PANTHER" id="PTHR42944">
    <property type="entry name" value="ADENINE DNA GLYCOSYLASE"/>
    <property type="match status" value="1"/>
</dbReference>
<comment type="catalytic activity">
    <reaction evidence="1">
        <text>Hydrolyzes free adenine bases from 7,8-dihydro-8-oxoguanine:adenine mismatched double-stranded DNA, leaving an apurinic site.</text>
        <dbReference type="EC" id="3.2.2.31"/>
    </reaction>
</comment>
<dbReference type="InterPro" id="IPR044298">
    <property type="entry name" value="MIG/MutY"/>
</dbReference>
<dbReference type="InterPro" id="IPR000445">
    <property type="entry name" value="HhH_motif"/>
</dbReference>
<dbReference type="Pfam" id="PF00730">
    <property type="entry name" value="HhH-GPD"/>
    <property type="match status" value="1"/>
</dbReference>
<keyword evidence="13" id="KW-0326">Glycosidase</keyword>
<evidence type="ECO:0000313" key="16">
    <source>
        <dbReference type="Proteomes" id="UP000234847"/>
    </source>
</evidence>
<dbReference type="EC" id="3.2.2.31" evidence="4"/>
<accession>A0AAX0VML8</accession>
<dbReference type="GO" id="GO:0035485">
    <property type="term" value="F:adenine/guanine mispair binding"/>
    <property type="evidence" value="ECO:0007669"/>
    <property type="project" value="TreeGrafter"/>
</dbReference>
<dbReference type="AlphaFoldDB" id="A0AAX0VML8"/>
<evidence type="ECO:0000256" key="6">
    <source>
        <dbReference type="ARBA" id="ARBA00022485"/>
    </source>
</evidence>
<evidence type="ECO:0000256" key="3">
    <source>
        <dbReference type="ARBA" id="ARBA00008343"/>
    </source>
</evidence>
<evidence type="ECO:0000259" key="14">
    <source>
        <dbReference type="SMART" id="SM00478"/>
    </source>
</evidence>
<evidence type="ECO:0000256" key="13">
    <source>
        <dbReference type="ARBA" id="ARBA00023295"/>
    </source>
</evidence>
<dbReference type="PANTHER" id="PTHR42944:SF1">
    <property type="entry name" value="ADENINE DNA GLYCOSYLASE"/>
    <property type="match status" value="1"/>
</dbReference>
<evidence type="ECO:0000256" key="2">
    <source>
        <dbReference type="ARBA" id="ARBA00001966"/>
    </source>
</evidence>
<dbReference type="InterPro" id="IPR004035">
    <property type="entry name" value="Endouclease-III_FeS-bd_BS"/>
</dbReference>
<evidence type="ECO:0000256" key="7">
    <source>
        <dbReference type="ARBA" id="ARBA00022723"/>
    </source>
</evidence>
<comment type="caution">
    <text evidence="15">The sequence shown here is derived from an EMBL/GenBank/DDBJ whole genome shotgun (WGS) entry which is preliminary data.</text>
</comment>
<dbReference type="Proteomes" id="UP000234847">
    <property type="component" value="Unassembled WGS sequence"/>
</dbReference>
<comment type="similarity">
    <text evidence="3">Belongs to the Nth/MutY family.</text>
</comment>
<dbReference type="InterPro" id="IPR023170">
    <property type="entry name" value="HhH_base_excis_C"/>
</dbReference>
<keyword evidence="7" id="KW-0479">Metal-binding</keyword>
<keyword evidence="12" id="KW-0234">DNA repair</keyword>
<dbReference type="Pfam" id="PF10576">
    <property type="entry name" value="EndIII_4Fe-2S"/>
    <property type="match status" value="1"/>
</dbReference>
<keyword evidence="6" id="KW-0004">4Fe-4S</keyword>
<dbReference type="Gene3D" id="1.10.1670.10">
    <property type="entry name" value="Helix-hairpin-Helix base-excision DNA repair enzymes (C-terminal)"/>
    <property type="match status" value="1"/>
</dbReference>
<evidence type="ECO:0000256" key="1">
    <source>
        <dbReference type="ARBA" id="ARBA00000843"/>
    </source>
</evidence>
<evidence type="ECO:0000256" key="12">
    <source>
        <dbReference type="ARBA" id="ARBA00023204"/>
    </source>
</evidence>
<reference evidence="15 16" key="1">
    <citation type="submission" date="2017-12" db="EMBL/GenBank/DDBJ databases">
        <title>Phylogenetic diversity of female urinary microbiome.</title>
        <authorList>
            <person name="Thomas-White K."/>
            <person name="Wolfe A.J."/>
        </authorList>
    </citation>
    <scope>NUCLEOTIDE SEQUENCE [LARGE SCALE GENOMIC DNA]</scope>
    <source>
        <strain evidence="15 16">UMB0038</strain>
    </source>
</reference>
<keyword evidence="9" id="KW-0378">Hydrolase</keyword>
<dbReference type="SMART" id="SM00525">
    <property type="entry name" value="FES"/>
    <property type="match status" value="1"/>
</dbReference>
<dbReference type="InterPro" id="IPR011257">
    <property type="entry name" value="DNA_glycosylase"/>
</dbReference>
<dbReference type="GO" id="GO:0032357">
    <property type="term" value="F:oxidized purine DNA binding"/>
    <property type="evidence" value="ECO:0007669"/>
    <property type="project" value="TreeGrafter"/>
</dbReference>
<sequence length="313" mass="33399">MDAMPAPAPLVPPTVDVPHLHDAMLGWFAVHARDLPWRSPDCSPWGVLVSEIMLQQTPVVRVLPRWREWLERWPTPADLAAAPTADVLTAWDRLGYPRRALRLQEAARAVVGRHDGRVPADPAALRALPGIGEYTAAAVASFAFGVPETVVDTNVRRVIARAVAGEALPGRSLTRAEMRRAQALMPEDPARANAWNAAVMELGALVCTARSPACDRCPLAETCAWVAAGSPPPVEVPRGQAWAGTDRQVRGAVMAAVREHGRVAEAEVPAVVVAGGRLGSHRPDDAQWARCVAGLVSDGLLARDDDGGLTFPA</sequence>
<dbReference type="PROSITE" id="PS01155">
    <property type="entry name" value="ENDONUCLEASE_III_2"/>
    <property type="match status" value="1"/>
</dbReference>
<evidence type="ECO:0000256" key="10">
    <source>
        <dbReference type="ARBA" id="ARBA00023004"/>
    </source>
</evidence>
<evidence type="ECO:0000256" key="9">
    <source>
        <dbReference type="ARBA" id="ARBA00022801"/>
    </source>
</evidence>
<protein>
    <recommendedName>
        <fullName evidence="5">Adenine DNA glycosylase</fullName>
        <ecNumber evidence="4">3.2.2.31</ecNumber>
    </recommendedName>
</protein>
<comment type="cofactor">
    <cofactor evidence="2">
        <name>[4Fe-4S] cluster</name>
        <dbReference type="ChEBI" id="CHEBI:49883"/>
    </cofactor>
</comment>
<dbReference type="Pfam" id="PF00633">
    <property type="entry name" value="HHH"/>
    <property type="match status" value="1"/>
</dbReference>
<dbReference type="InterPro" id="IPR003265">
    <property type="entry name" value="HhH-GPD_domain"/>
</dbReference>
<evidence type="ECO:0000313" key="15">
    <source>
        <dbReference type="EMBL" id="PKZ82989.1"/>
    </source>
</evidence>
<keyword evidence="11" id="KW-0411">Iron-sulfur</keyword>
<feature type="domain" description="HhH-GPD" evidence="14">
    <location>
        <begin position="53"/>
        <end position="205"/>
    </location>
</feature>
<dbReference type="GO" id="GO:0000701">
    <property type="term" value="F:purine-specific mismatch base pair DNA N-glycosylase activity"/>
    <property type="evidence" value="ECO:0007669"/>
    <property type="project" value="UniProtKB-EC"/>
</dbReference>
<keyword evidence="10" id="KW-0408">Iron</keyword>
<proteinExistence type="inferred from homology"/>
<organism evidence="15 16">
    <name type="scientific">Micrococcus luteus</name>
    <name type="common">Micrococcus lysodeikticus</name>
    <dbReference type="NCBI Taxonomy" id="1270"/>
    <lineage>
        <taxon>Bacteria</taxon>
        <taxon>Bacillati</taxon>
        <taxon>Actinomycetota</taxon>
        <taxon>Actinomycetes</taxon>
        <taxon>Micrococcales</taxon>
        <taxon>Micrococcaceae</taxon>
        <taxon>Micrococcus</taxon>
    </lineage>
</organism>
<dbReference type="GO" id="GO:0006298">
    <property type="term" value="P:mismatch repair"/>
    <property type="evidence" value="ECO:0007669"/>
    <property type="project" value="TreeGrafter"/>
</dbReference>
<dbReference type="Gene3D" id="1.10.340.30">
    <property type="entry name" value="Hypothetical protein, domain 2"/>
    <property type="match status" value="1"/>
</dbReference>
<dbReference type="InterPro" id="IPR004036">
    <property type="entry name" value="Endonuclease-III-like_CS2"/>
</dbReference>
<dbReference type="CDD" id="cd00056">
    <property type="entry name" value="ENDO3c"/>
    <property type="match status" value="1"/>
</dbReference>
<dbReference type="GO" id="GO:0046872">
    <property type="term" value="F:metal ion binding"/>
    <property type="evidence" value="ECO:0007669"/>
    <property type="project" value="UniProtKB-KW"/>
</dbReference>
<dbReference type="FunFam" id="1.10.340.30:FF:000003">
    <property type="entry name" value="A/G-specific adenine glycosylase"/>
    <property type="match status" value="1"/>
</dbReference>
<keyword evidence="8" id="KW-0227">DNA damage</keyword>
<evidence type="ECO:0000256" key="8">
    <source>
        <dbReference type="ARBA" id="ARBA00022763"/>
    </source>
</evidence>
<gene>
    <name evidence="15" type="ORF">CYJ95_03635</name>
</gene>
<dbReference type="PROSITE" id="PS00764">
    <property type="entry name" value="ENDONUCLEASE_III_1"/>
    <property type="match status" value="1"/>
</dbReference>
<dbReference type="GO" id="GO:0006284">
    <property type="term" value="P:base-excision repair"/>
    <property type="evidence" value="ECO:0007669"/>
    <property type="project" value="InterPro"/>
</dbReference>
<dbReference type="SMART" id="SM00478">
    <property type="entry name" value="ENDO3c"/>
    <property type="match status" value="1"/>
</dbReference>
<dbReference type="SUPFAM" id="SSF48150">
    <property type="entry name" value="DNA-glycosylase"/>
    <property type="match status" value="1"/>
</dbReference>